<sequence>MAQELISHKVLSLDFWQDTVTYAGSVMPTGTIGCVVLNIPDETITRLDAPCMILNQLLTGIGAKNVDMQLLPKAV</sequence>
<accession>A0AAW3X3J6</accession>
<evidence type="ECO:0000313" key="2">
    <source>
        <dbReference type="Proteomes" id="UP000653904"/>
    </source>
</evidence>
<dbReference type="Proteomes" id="UP000653904">
    <property type="component" value="Unassembled WGS sequence"/>
</dbReference>
<protein>
    <submittedName>
        <fullName evidence="1">Uncharacterized protein</fullName>
    </submittedName>
</protein>
<name>A0AAW3X3J6_9CLOT</name>
<dbReference type="AlphaFoldDB" id="A0AAW3X3J6"/>
<keyword evidence="2" id="KW-1185">Reference proteome</keyword>
<reference evidence="1 2" key="1">
    <citation type="submission" date="2020-08" db="EMBL/GenBank/DDBJ databases">
        <title>Genome public.</title>
        <authorList>
            <person name="Liu C."/>
            <person name="Sun Q."/>
        </authorList>
    </citation>
    <scope>NUCLEOTIDE SEQUENCE [LARGE SCALE GENOMIC DNA]</scope>
    <source>
        <strain evidence="1 2">BX14</strain>
    </source>
</reference>
<evidence type="ECO:0000313" key="1">
    <source>
        <dbReference type="EMBL" id="MBC5656754.1"/>
    </source>
</evidence>
<dbReference type="EMBL" id="JACOOW010000007">
    <property type="protein sequence ID" value="MBC5656754.1"/>
    <property type="molecule type" value="Genomic_DNA"/>
</dbReference>
<gene>
    <name evidence="1" type="ORF">H8S19_06695</name>
</gene>
<organism evidence="1 2">
    <name type="scientific">Clostridium segne</name>
    <dbReference type="NCBI Taxonomy" id="2763038"/>
    <lineage>
        <taxon>Bacteria</taxon>
        <taxon>Bacillati</taxon>
        <taxon>Bacillota</taxon>
        <taxon>Clostridia</taxon>
        <taxon>Eubacteriales</taxon>
        <taxon>Clostridiaceae</taxon>
        <taxon>Clostridium</taxon>
    </lineage>
</organism>
<comment type="caution">
    <text evidence="1">The sequence shown here is derived from an EMBL/GenBank/DDBJ whole genome shotgun (WGS) entry which is preliminary data.</text>
</comment>
<dbReference type="RefSeq" id="WP_182457322.1">
    <property type="nucleotide sequence ID" value="NZ_JACOOW010000007.1"/>
</dbReference>
<proteinExistence type="predicted"/>